<evidence type="ECO:0000313" key="1">
    <source>
        <dbReference type="EMBL" id="RAI04520.1"/>
    </source>
</evidence>
<dbReference type="PANTHER" id="PTHR31299">
    <property type="entry name" value="ESTERASE, PUTATIVE (AFU_ORTHOLOGUE AFUA_1G05850)-RELATED"/>
    <property type="match status" value="1"/>
</dbReference>
<keyword evidence="2" id="KW-1185">Reference proteome</keyword>
<organism evidence="1 2">
    <name type="scientific">Acuticoccus sediminis</name>
    <dbReference type="NCBI Taxonomy" id="2184697"/>
    <lineage>
        <taxon>Bacteria</taxon>
        <taxon>Pseudomonadati</taxon>
        <taxon>Pseudomonadota</taxon>
        <taxon>Alphaproteobacteria</taxon>
        <taxon>Hyphomicrobiales</taxon>
        <taxon>Amorphaceae</taxon>
        <taxon>Acuticoccus</taxon>
    </lineage>
</organism>
<dbReference type="Gene3D" id="3.30.1870.10">
    <property type="entry name" value="EreA-like, domain 2"/>
    <property type="match status" value="1"/>
</dbReference>
<dbReference type="InterPro" id="IPR052036">
    <property type="entry name" value="Hydrolase/PRTase-associated"/>
</dbReference>
<proteinExistence type="predicted"/>
<dbReference type="AlphaFoldDB" id="A0A8B2P0K7"/>
<dbReference type="Proteomes" id="UP000249590">
    <property type="component" value="Unassembled WGS sequence"/>
</dbReference>
<reference evidence="1 2" key="1">
    <citation type="submission" date="2018-05" db="EMBL/GenBank/DDBJ databases">
        <title>Acuticoccus sediminis sp. nov., isolated from deep-sea sediment of Indian Ocean.</title>
        <authorList>
            <person name="Liu X."/>
            <person name="Lai Q."/>
            <person name="Du Y."/>
            <person name="Sun F."/>
            <person name="Zhang X."/>
            <person name="Wang S."/>
            <person name="Shao Z."/>
        </authorList>
    </citation>
    <scope>NUCLEOTIDE SEQUENCE [LARGE SCALE GENOMIC DNA]</scope>
    <source>
        <strain evidence="1 2">PTG4-2</strain>
    </source>
</reference>
<gene>
    <name evidence="1" type="ORF">DLJ53_04900</name>
</gene>
<comment type="caution">
    <text evidence="1">The sequence shown here is derived from an EMBL/GenBank/DDBJ whole genome shotgun (WGS) entry which is preliminary data.</text>
</comment>
<dbReference type="Gene3D" id="1.20.1440.30">
    <property type="entry name" value="Biosynthetic Protein domain"/>
    <property type="match status" value="1"/>
</dbReference>
<dbReference type="GO" id="GO:0046677">
    <property type="term" value="P:response to antibiotic"/>
    <property type="evidence" value="ECO:0007669"/>
    <property type="project" value="InterPro"/>
</dbReference>
<dbReference type="InterPro" id="IPR014622">
    <property type="entry name" value="UCP036794_erythomycin"/>
</dbReference>
<evidence type="ECO:0000313" key="2">
    <source>
        <dbReference type="Proteomes" id="UP000249590"/>
    </source>
</evidence>
<dbReference type="Pfam" id="PF05139">
    <property type="entry name" value="Erythro_esteras"/>
    <property type="match status" value="1"/>
</dbReference>
<dbReference type="PIRSF" id="PIRSF036794">
    <property type="entry name" value="UCP_erythr_ester"/>
    <property type="match status" value="1"/>
</dbReference>
<sequence length="418" mass="46796">MAADARFVLIGEATHGTDEFYSVRAEITQRLIRDHGFAAVAAEADWPDAYRVNRYVRGDAAIRDADDALSHFQRFPAWMWRNTVVRDFAEWLRGYNDGIALPALKAGFYGLDLYSLEASIAAVVAYLDKVDPRAATLAREHYACFDLGITRNAQQYGYATMLGASPGCEEEVLAQLLSLRRKRYEYLTRDGFAAGEAYYCAEQNAAVVHNAERYYRTMFTGHVSSWNLRDRHMVSTLYGLADHLHVQRGEPPKIVVWAHNSHVGDARATEMGQRGEWNIGSLVREAHGRSAVLVGFSTHAGSVRAASEWDGPGEVKTVRPALQGSYEALFHEALGGDALVLLRDNEVLYRHLGLSRLQRAIGVLYLPQTERQSHYFFAQLPEQFDALIHIDQTRALLPLAPAAQAPEEEVFETYPTGF</sequence>
<dbReference type="EMBL" id="QHHQ01000001">
    <property type="protein sequence ID" value="RAI04520.1"/>
    <property type="molecule type" value="Genomic_DNA"/>
</dbReference>
<dbReference type="CDD" id="cd14728">
    <property type="entry name" value="Ere-like"/>
    <property type="match status" value="1"/>
</dbReference>
<accession>A0A8B2P0K7</accession>
<protein>
    <submittedName>
        <fullName evidence="1">Erythromycin esterase</fullName>
    </submittedName>
</protein>
<dbReference type="PANTHER" id="PTHR31299:SF0">
    <property type="entry name" value="ESTERASE, PUTATIVE (AFU_ORTHOLOGUE AFUA_1G05850)-RELATED"/>
    <property type="match status" value="1"/>
</dbReference>
<dbReference type="InterPro" id="IPR007815">
    <property type="entry name" value="Emycin_Estase"/>
</dbReference>
<dbReference type="SUPFAM" id="SSF159501">
    <property type="entry name" value="EreA/ChaN-like"/>
    <property type="match status" value="1"/>
</dbReference>
<dbReference type="Gene3D" id="3.40.1660.10">
    <property type="entry name" value="EreA-like (biosynthetic domain)"/>
    <property type="match status" value="1"/>
</dbReference>
<dbReference type="OrthoDB" id="9810066at2"/>
<name>A0A8B2P0K7_9HYPH</name>